<dbReference type="AlphaFoldDB" id="A0A484BC01"/>
<name>A0A484BC01_DRONA</name>
<dbReference type="InterPro" id="IPR010562">
    <property type="entry name" value="Haemolymph_juvenile_hormone-bd"/>
</dbReference>
<dbReference type="STRING" id="7232.A0A484BC01"/>
<keyword evidence="3" id="KW-1185">Reference proteome</keyword>
<keyword evidence="1" id="KW-0732">Signal</keyword>
<accession>A0A484BC01</accession>
<dbReference type="OMA" id="KFEFHFA"/>
<reference evidence="2 3" key="1">
    <citation type="journal article" date="2019" name="J. Hered.">
        <title>An Improved Genome Assembly for Drosophila navojoa, the Basal Species in the mojavensis Cluster.</title>
        <authorList>
            <person name="Vanderlinde T."/>
            <person name="Dupim E.G."/>
            <person name="Nazario-Yepiz N.O."/>
            <person name="Carvalho A.B."/>
        </authorList>
    </citation>
    <scope>NUCLEOTIDE SEQUENCE [LARGE SCALE GENOMIC DNA]</scope>
    <source>
        <strain evidence="2">Navoj_Jal97</strain>
        <tissue evidence="2">Whole organism</tissue>
    </source>
</reference>
<feature type="signal peptide" evidence="1">
    <location>
        <begin position="1"/>
        <end position="18"/>
    </location>
</feature>
<dbReference type="InterPro" id="IPR038606">
    <property type="entry name" value="To_sf"/>
</dbReference>
<organism evidence="2 3">
    <name type="scientific">Drosophila navojoa</name>
    <name type="common">Fruit fly</name>
    <dbReference type="NCBI Taxonomy" id="7232"/>
    <lineage>
        <taxon>Eukaryota</taxon>
        <taxon>Metazoa</taxon>
        <taxon>Ecdysozoa</taxon>
        <taxon>Arthropoda</taxon>
        <taxon>Hexapoda</taxon>
        <taxon>Insecta</taxon>
        <taxon>Pterygota</taxon>
        <taxon>Neoptera</taxon>
        <taxon>Endopterygota</taxon>
        <taxon>Diptera</taxon>
        <taxon>Brachycera</taxon>
        <taxon>Muscomorpha</taxon>
        <taxon>Ephydroidea</taxon>
        <taxon>Drosophilidae</taxon>
        <taxon>Drosophila</taxon>
    </lineage>
</organism>
<protein>
    <submittedName>
        <fullName evidence="2">Uncharacterized protein</fullName>
    </submittedName>
</protein>
<dbReference type="SMART" id="SM00700">
    <property type="entry name" value="JHBP"/>
    <property type="match status" value="1"/>
</dbReference>
<dbReference type="EMBL" id="LSRL02000062">
    <property type="protein sequence ID" value="TDG46229.1"/>
    <property type="molecule type" value="Genomic_DNA"/>
</dbReference>
<dbReference type="PANTHER" id="PTHR20993">
    <property type="entry name" value="GH07914P"/>
    <property type="match status" value="1"/>
</dbReference>
<evidence type="ECO:0000256" key="1">
    <source>
        <dbReference type="SAM" id="SignalP"/>
    </source>
</evidence>
<dbReference type="PROSITE" id="PS51257">
    <property type="entry name" value="PROKAR_LIPOPROTEIN"/>
    <property type="match status" value="1"/>
</dbReference>
<proteinExistence type="predicted"/>
<dbReference type="Proteomes" id="UP000295192">
    <property type="component" value="Unassembled WGS sequence"/>
</dbReference>
<evidence type="ECO:0000313" key="2">
    <source>
        <dbReference type="EMBL" id="TDG46229.1"/>
    </source>
</evidence>
<comment type="caution">
    <text evidence="2">The sequence shown here is derived from an EMBL/GenBank/DDBJ whole genome shotgun (WGS) entry which is preliminary data.</text>
</comment>
<sequence length="245" mass="27163">MKSLSLVAIILALAACQGAEVAEKLAGQSRSIDSIIVDTLEQLKVQMVKGWPQYGIPPLAPLKMKHKEFDLNAGELHAKGAFDDVAVHGLNEFEIKIMNTNLFLSRLKFEFHFASLNVTTQYQADVGANYRMTRNGGAFMALEDLNISGHIKYSTGLVGSNNYLRIKEINVNIVTGNVVSNIENLSKYRILNRKINEIIEEFISLTVNDNTEFFANWLDSTVTPICNDLIGDRTIKDIIGIITGS</sequence>
<dbReference type="Gene3D" id="3.15.10.30">
    <property type="entry name" value="Haemolymph juvenile hormone binding protein"/>
    <property type="match status" value="1"/>
</dbReference>
<feature type="chain" id="PRO_5019781386" evidence="1">
    <location>
        <begin position="19"/>
        <end position="245"/>
    </location>
</feature>
<evidence type="ECO:0000313" key="3">
    <source>
        <dbReference type="Proteomes" id="UP000295192"/>
    </source>
</evidence>
<gene>
    <name evidence="2" type="ORF">AWZ03_007305</name>
</gene>
<dbReference type="PANTHER" id="PTHR20993:SF0">
    <property type="entry name" value="GH07914P"/>
    <property type="match status" value="1"/>
</dbReference>
<dbReference type="OrthoDB" id="6370791at2759"/>
<dbReference type="Pfam" id="PF06585">
    <property type="entry name" value="JHBP"/>
    <property type="match status" value="1"/>
</dbReference>